<evidence type="ECO:0000256" key="6">
    <source>
        <dbReference type="ARBA" id="ARBA00023316"/>
    </source>
</evidence>
<dbReference type="GO" id="GO:0009252">
    <property type="term" value="P:peptidoglycan biosynthetic process"/>
    <property type="evidence" value="ECO:0007669"/>
    <property type="project" value="UniProtKB-KW"/>
</dbReference>
<feature type="domain" description="BioF2-like acetyltransferase" evidence="7">
    <location>
        <begin position="161"/>
        <end position="291"/>
    </location>
</feature>
<dbReference type="AlphaFoldDB" id="A0AAE4B5U8"/>
<dbReference type="EMBL" id="JANHAX010000002">
    <property type="protein sequence ID" value="MDQ2089676.1"/>
    <property type="molecule type" value="Genomic_DNA"/>
</dbReference>
<keyword evidence="5" id="KW-0012">Acyltransferase</keyword>
<dbReference type="InterPro" id="IPR038740">
    <property type="entry name" value="BioF2-like_GNAT_dom"/>
</dbReference>
<gene>
    <name evidence="8" type="ORF">NO357_07170</name>
</gene>
<evidence type="ECO:0000256" key="4">
    <source>
        <dbReference type="ARBA" id="ARBA00022984"/>
    </source>
</evidence>
<dbReference type="PANTHER" id="PTHR36174">
    <property type="entry name" value="LIPID II:GLYCINE GLYCYLTRANSFERASE"/>
    <property type="match status" value="1"/>
</dbReference>
<reference evidence="8" key="2">
    <citation type="submission" date="2023-02" db="EMBL/GenBank/DDBJ databases">
        <title>'Rhodoalgimonas zhirmunskyi' gen. nov., isolated from a red alga.</title>
        <authorList>
            <person name="Nedashkovskaya O.I."/>
            <person name="Otstavnykh N.Y."/>
            <person name="Bystritskaya E.P."/>
            <person name="Balabanova L.A."/>
            <person name="Isaeva M.P."/>
        </authorList>
    </citation>
    <scope>NUCLEOTIDE SEQUENCE</scope>
    <source>
        <strain evidence="8">KCTC 52189</strain>
    </source>
</reference>
<evidence type="ECO:0000256" key="1">
    <source>
        <dbReference type="ARBA" id="ARBA00009943"/>
    </source>
</evidence>
<dbReference type="Gene3D" id="3.40.630.30">
    <property type="match status" value="1"/>
</dbReference>
<dbReference type="GO" id="GO:0008360">
    <property type="term" value="P:regulation of cell shape"/>
    <property type="evidence" value="ECO:0007669"/>
    <property type="project" value="UniProtKB-KW"/>
</dbReference>
<protein>
    <submittedName>
        <fullName evidence="8">Aminoacyltransferase</fullName>
    </submittedName>
</protein>
<dbReference type="GO" id="GO:0016755">
    <property type="term" value="F:aminoacyltransferase activity"/>
    <property type="evidence" value="ECO:0007669"/>
    <property type="project" value="InterPro"/>
</dbReference>
<keyword evidence="6" id="KW-0961">Cell wall biogenesis/degradation</keyword>
<dbReference type="RefSeq" id="WP_306734947.1">
    <property type="nucleotide sequence ID" value="NZ_JANHAX010000002.1"/>
</dbReference>
<keyword evidence="3" id="KW-0133">Cell shape</keyword>
<name>A0AAE4B5U8_9RHOB</name>
<dbReference type="PROSITE" id="PS51191">
    <property type="entry name" value="FEMABX"/>
    <property type="match status" value="1"/>
</dbReference>
<evidence type="ECO:0000256" key="5">
    <source>
        <dbReference type="ARBA" id="ARBA00023315"/>
    </source>
</evidence>
<evidence type="ECO:0000259" key="7">
    <source>
        <dbReference type="Pfam" id="PF13480"/>
    </source>
</evidence>
<evidence type="ECO:0000256" key="2">
    <source>
        <dbReference type="ARBA" id="ARBA00022679"/>
    </source>
</evidence>
<dbReference type="InterPro" id="IPR050644">
    <property type="entry name" value="PG_Glycine_Bridge_Synth"/>
</dbReference>
<reference evidence="8" key="1">
    <citation type="submission" date="2022-07" db="EMBL/GenBank/DDBJ databases">
        <authorList>
            <person name="Otstavnykh N."/>
            <person name="Isaeva M."/>
            <person name="Bystritskaya E."/>
        </authorList>
    </citation>
    <scope>NUCLEOTIDE SEQUENCE</scope>
    <source>
        <strain evidence="8">KCTC 52189</strain>
    </source>
</reference>
<dbReference type="Proteomes" id="UP001226762">
    <property type="component" value="Unassembled WGS sequence"/>
</dbReference>
<comment type="similarity">
    <text evidence="1">Belongs to the FemABX family.</text>
</comment>
<dbReference type="InterPro" id="IPR016181">
    <property type="entry name" value="Acyl_CoA_acyltransferase"/>
</dbReference>
<comment type="caution">
    <text evidence="8">The sequence shown here is derived from an EMBL/GenBank/DDBJ whole genome shotgun (WGS) entry which is preliminary data.</text>
</comment>
<dbReference type="PANTHER" id="PTHR36174:SF1">
    <property type="entry name" value="LIPID II:GLYCINE GLYCYLTRANSFERASE"/>
    <property type="match status" value="1"/>
</dbReference>
<sequence length="357" mass="40444">MDVEIHEQLTSDLDVEWRNFLENSPHQHPRQHPAFAEEERALGRRPVFAVGRSGGRVTAAALISLEPHKLFPGYFSTAWWQSGPICNSASGMIEFLEVLKTHEALSRVGRLHVSPYWIGEKSTEMDREFDKAGWKTSGKERFSSTGIIDLEKEAEEAFADFSKSARREVRRAARQEVVYRPAATDSEALIFLRSLNALRTERHLKPITREGFMAAFRVVLRPADIGVLMTAWKADCFLAGVFVIRSRTTVHVSHFTTEPEPLAKAGNLRIAPALWFEAMKWGQEKGCAAMDVEGYELPAPGSKMRNIYKYKSELSPDLVYRVSAREKPVNKFTHLTGSGADKMIGQARRLSKRLWQR</sequence>
<keyword evidence="2" id="KW-0808">Transferase</keyword>
<dbReference type="SUPFAM" id="SSF55729">
    <property type="entry name" value="Acyl-CoA N-acyltransferases (Nat)"/>
    <property type="match status" value="2"/>
</dbReference>
<dbReference type="GO" id="GO:0071555">
    <property type="term" value="P:cell wall organization"/>
    <property type="evidence" value="ECO:0007669"/>
    <property type="project" value="UniProtKB-KW"/>
</dbReference>
<evidence type="ECO:0000313" key="9">
    <source>
        <dbReference type="Proteomes" id="UP001226762"/>
    </source>
</evidence>
<evidence type="ECO:0000313" key="8">
    <source>
        <dbReference type="EMBL" id="MDQ2089676.1"/>
    </source>
</evidence>
<keyword evidence="4" id="KW-0573">Peptidoglycan synthesis</keyword>
<dbReference type="InterPro" id="IPR003447">
    <property type="entry name" value="FEMABX"/>
</dbReference>
<accession>A0AAE4B5U8</accession>
<keyword evidence="9" id="KW-1185">Reference proteome</keyword>
<evidence type="ECO:0000256" key="3">
    <source>
        <dbReference type="ARBA" id="ARBA00022960"/>
    </source>
</evidence>
<dbReference type="Pfam" id="PF13480">
    <property type="entry name" value="Acetyltransf_6"/>
    <property type="match status" value="1"/>
</dbReference>
<proteinExistence type="inferred from homology"/>
<organism evidence="8 9">
    <name type="scientific">Marimonas arenosa</name>
    <dbReference type="NCBI Taxonomy" id="1795305"/>
    <lineage>
        <taxon>Bacteria</taxon>
        <taxon>Pseudomonadati</taxon>
        <taxon>Pseudomonadota</taxon>
        <taxon>Alphaproteobacteria</taxon>
        <taxon>Rhodobacterales</taxon>
        <taxon>Paracoccaceae</taxon>
        <taxon>Marimonas</taxon>
    </lineage>
</organism>